<dbReference type="InterPro" id="IPR000531">
    <property type="entry name" value="Beta-barrel_TonB"/>
</dbReference>
<dbReference type="InterPro" id="IPR037066">
    <property type="entry name" value="Plug_dom_sf"/>
</dbReference>
<feature type="chain" id="PRO_5045533810" evidence="12">
    <location>
        <begin position="22"/>
        <end position="637"/>
    </location>
</feature>
<reference evidence="15 16" key="1">
    <citation type="submission" date="2024-09" db="EMBL/GenBank/DDBJ databases">
        <authorList>
            <person name="Sun Q."/>
            <person name="Mori K."/>
        </authorList>
    </citation>
    <scope>NUCLEOTIDE SEQUENCE [LARGE SCALE GENOMIC DNA]</scope>
    <source>
        <strain evidence="15 16">NCAIM B.02621</strain>
    </source>
</reference>
<dbReference type="InterPro" id="IPR036942">
    <property type="entry name" value="Beta-barrel_TonB_sf"/>
</dbReference>
<comment type="subcellular location">
    <subcellularLocation>
        <location evidence="1 10">Cell outer membrane</location>
        <topology evidence="1 10">Multi-pass membrane protein</topology>
    </subcellularLocation>
</comment>
<comment type="similarity">
    <text evidence="10 11">Belongs to the TonB-dependent receptor family.</text>
</comment>
<feature type="domain" description="TonB-dependent receptor plug" evidence="14">
    <location>
        <begin position="47"/>
        <end position="149"/>
    </location>
</feature>
<keyword evidence="7 11" id="KW-0798">TonB box</keyword>
<evidence type="ECO:0000256" key="1">
    <source>
        <dbReference type="ARBA" id="ARBA00004571"/>
    </source>
</evidence>
<keyword evidence="3 10" id="KW-1134">Transmembrane beta strand</keyword>
<evidence type="ECO:0000313" key="16">
    <source>
        <dbReference type="Proteomes" id="UP001589906"/>
    </source>
</evidence>
<keyword evidence="9 10" id="KW-0998">Cell outer membrane</keyword>
<evidence type="ECO:0000313" key="15">
    <source>
        <dbReference type="EMBL" id="MFC0634272.1"/>
    </source>
</evidence>
<accession>A0ABV6R3S0</accession>
<evidence type="ECO:0000256" key="12">
    <source>
        <dbReference type="SAM" id="SignalP"/>
    </source>
</evidence>
<dbReference type="InterPro" id="IPR012910">
    <property type="entry name" value="Plug_dom"/>
</dbReference>
<dbReference type="SUPFAM" id="SSF56935">
    <property type="entry name" value="Porins"/>
    <property type="match status" value="1"/>
</dbReference>
<dbReference type="Gene3D" id="2.170.130.10">
    <property type="entry name" value="TonB-dependent receptor, plug domain"/>
    <property type="match status" value="1"/>
</dbReference>
<dbReference type="EMBL" id="JBHLSW010000007">
    <property type="protein sequence ID" value="MFC0634272.1"/>
    <property type="molecule type" value="Genomic_DNA"/>
</dbReference>
<name>A0ABV6R3S0_9CAUL</name>
<feature type="domain" description="TonB-dependent receptor-like beta-barrel" evidence="13">
    <location>
        <begin position="178"/>
        <end position="611"/>
    </location>
</feature>
<sequence length="637" mass="67485">MNAHRLTLALATALTPACAFAHAPSDDAPQVAEVVITGSRAPEGALLSTLASADVLTAEQLERRQVRDLVDALRDLPGVAVSTAPGQTQVRLRGTEANHVLTLIDGIEASDAFTGEFEFGSLQSAPGARLEVLRGARSALYGSDAVGGVVHLITASGREDPGVQARLEAGSFGTVQGAARLGGAAGDGDYALTVSALSTDGAPNARGGSRDLGRETLTAAFKGGWRLSDAVGLRAVVRGVDRSGDYNESDNDPTSPTFGLIVDSPGVRYEEEAVYGLAAADLTLLDGRLTSTLSIQGADIARENLAFDTRTYGWTGDRVKASLETTYRWGGPVAQRLTGAIDLETEGFRSRDPSGFAFTGRREVETRGAVVQYEAFAGGWSLGAAARHDDNDLFADATTYRVQGALDVLPGTRLHAAAGSGVKNPGFYELYGFSDGRYIGNPNLKPERSEGWEAGVRHEIGAAWSVEAVWFDATLEDEIFTTYPAPDFIATPANRTTESTQSGLELRSTIRPSADWRVDIAATWLDAAEDGVEEVRRPGNTASLAVDWRDPAGRGGLNLVVRHVGATDDVAFTDPSYVPVRVRLGSYTLVNLAGDLALGDRASLFGRIENLLDEDREEVFSFVSPGRAAYVGVSLKY</sequence>
<dbReference type="RefSeq" id="WP_376836291.1">
    <property type="nucleotide sequence ID" value="NZ_JBHLSW010000007.1"/>
</dbReference>
<evidence type="ECO:0000256" key="2">
    <source>
        <dbReference type="ARBA" id="ARBA00022448"/>
    </source>
</evidence>
<evidence type="ECO:0000256" key="7">
    <source>
        <dbReference type="ARBA" id="ARBA00023077"/>
    </source>
</evidence>
<dbReference type="PANTHER" id="PTHR30069">
    <property type="entry name" value="TONB-DEPENDENT OUTER MEMBRANE RECEPTOR"/>
    <property type="match status" value="1"/>
</dbReference>
<keyword evidence="8 10" id="KW-0472">Membrane</keyword>
<gene>
    <name evidence="15" type="ORF">ACFFGE_10340</name>
</gene>
<dbReference type="Proteomes" id="UP001589906">
    <property type="component" value="Unassembled WGS sequence"/>
</dbReference>
<evidence type="ECO:0000259" key="13">
    <source>
        <dbReference type="Pfam" id="PF00593"/>
    </source>
</evidence>
<evidence type="ECO:0000256" key="3">
    <source>
        <dbReference type="ARBA" id="ARBA00022452"/>
    </source>
</evidence>
<evidence type="ECO:0000256" key="9">
    <source>
        <dbReference type="ARBA" id="ARBA00023237"/>
    </source>
</evidence>
<keyword evidence="6" id="KW-0406">Ion transport</keyword>
<proteinExistence type="inferred from homology"/>
<protein>
    <submittedName>
        <fullName evidence="15">TonB-dependent receptor plug domain-containing protein</fullName>
    </submittedName>
</protein>
<keyword evidence="2 10" id="KW-0813">Transport</keyword>
<evidence type="ECO:0000256" key="6">
    <source>
        <dbReference type="ARBA" id="ARBA00023065"/>
    </source>
</evidence>
<dbReference type="Pfam" id="PF00593">
    <property type="entry name" value="TonB_dep_Rec_b-barrel"/>
    <property type="match status" value="1"/>
</dbReference>
<keyword evidence="4 10" id="KW-0812">Transmembrane</keyword>
<dbReference type="Pfam" id="PF07715">
    <property type="entry name" value="Plug"/>
    <property type="match status" value="1"/>
</dbReference>
<evidence type="ECO:0000256" key="8">
    <source>
        <dbReference type="ARBA" id="ARBA00023136"/>
    </source>
</evidence>
<dbReference type="PROSITE" id="PS52016">
    <property type="entry name" value="TONB_DEPENDENT_REC_3"/>
    <property type="match status" value="1"/>
</dbReference>
<keyword evidence="5 12" id="KW-0732">Signal</keyword>
<dbReference type="InterPro" id="IPR039426">
    <property type="entry name" value="TonB-dep_rcpt-like"/>
</dbReference>
<evidence type="ECO:0000256" key="11">
    <source>
        <dbReference type="RuleBase" id="RU003357"/>
    </source>
</evidence>
<comment type="caution">
    <text evidence="15">The sequence shown here is derived from an EMBL/GenBank/DDBJ whole genome shotgun (WGS) entry which is preliminary data.</text>
</comment>
<dbReference type="PANTHER" id="PTHR30069:SF53">
    <property type="entry name" value="COLICIN I RECEPTOR-RELATED"/>
    <property type="match status" value="1"/>
</dbReference>
<keyword evidence="15" id="KW-0675">Receptor</keyword>
<evidence type="ECO:0000256" key="10">
    <source>
        <dbReference type="PROSITE-ProRule" id="PRU01360"/>
    </source>
</evidence>
<organism evidence="15 16">
    <name type="scientific">Brevundimonas balnearis</name>
    <dbReference type="NCBI Taxonomy" id="1572858"/>
    <lineage>
        <taxon>Bacteria</taxon>
        <taxon>Pseudomonadati</taxon>
        <taxon>Pseudomonadota</taxon>
        <taxon>Alphaproteobacteria</taxon>
        <taxon>Caulobacterales</taxon>
        <taxon>Caulobacteraceae</taxon>
        <taxon>Brevundimonas</taxon>
    </lineage>
</organism>
<keyword evidence="16" id="KW-1185">Reference proteome</keyword>
<feature type="signal peptide" evidence="12">
    <location>
        <begin position="1"/>
        <end position="21"/>
    </location>
</feature>
<dbReference type="Gene3D" id="2.40.170.20">
    <property type="entry name" value="TonB-dependent receptor, beta-barrel domain"/>
    <property type="match status" value="1"/>
</dbReference>
<dbReference type="CDD" id="cd01347">
    <property type="entry name" value="ligand_gated_channel"/>
    <property type="match status" value="1"/>
</dbReference>
<evidence type="ECO:0000256" key="4">
    <source>
        <dbReference type="ARBA" id="ARBA00022692"/>
    </source>
</evidence>
<evidence type="ECO:0000256" key="5">
    <source>
        <dbReference type="ARBA" id="ARBA00022729"/>
    </source>
</evidence>
<evidence type="ECO:0000259" key="14">
    <source>
        <dbReference type="Pfam" id="PF07715"/>
    </source>
</evidence>